<dbReference type="Pfam" id="PF06594">
    <property type="entry name" value="HCBP_related"/>
    <property type="match status" value="5"/>
</dbReference>
<evidence type="ECO:0000256" key="2">
    <source>
        <dbReference type="ARBA" id="ARBA00022525"/>
    </source>
</evidence>
<reference evidence="7" key="1">
    <citation type="submission" date="2016-10" db="EMBL/GenBank/DDBJ databases">
        <authorList>
            <person name="Varghese N."/>
            <person name="Submissions S."/>
        </authorList>
    </citation>
    <scope>NUCLEOTIDE SEQUENCE [LARGE SCALE GENOMIC DNA]</scope>
    <source>
        <strain evidence="7">DSM 11526</strain>
    </source>
</reference>
<dbReference type="PRINTS" id="PR00313">
    <property type="entry name" value="CABNDNGRPT"/>
</dbReference>
<dbReference type="PROSITE" id="PS00018">
    <property type="entry name" value="EF_HAND_1"/>
    <property type="match status" value="1"/>
</dbReference>
<evidence type="ECO:0000259" key="5">
    <source>
        <dbReference type="Pfam" id="PF06594"/>
    </source>
</evidence>
<dbReference type="InterPro" id="IPR011049">
    <property type="entry name" value="Serralysin-like_metalloprot_C"/>
</dbReference>
<feature type="region of interest" description="Disordered" evidence="4">
    <location>
        <begin position="1317"/>
        <end position="1400"/>
    </location>
</feature>
<feature type="region of interest" description="Disordered" evidence="4">
    <location>
        <begin position="2094"/>
        <end position="2126"/>
    </location>
</feature>
<dbReference type="RefSeq" id="WP_091826656.1">
    <property type="nucleotide sequence ID" value="NZ_FNRJ01000008.1"/>
</dbReference>
<dbReference type="GO" id="GO:0005509">
    <property type="term" value="F:calcium ion binding"/>
    <property type="evidence" value="ECO:0007669"/>
    <property type="project" value="InterPro"/>
</dbReference>
<feature type="region of interest" description="Disordered" evidence="4">
    <location>
        <begin position="2674"/>
        <end position="2699"/>
    </location>
</feature>
<feature type="domain" description="Haemolysin-type calcium binding-related" evidence="5">
    <location>
        <begin position="2749"/>
        <end position="2788"/>
    </location>
</feature>
<gene>
    <name evidence="6" type="ORF">SAMN02745729_10882</name>
</gene>
<feature type="region of interest" description="Disordered" evidence="4">
    <location>
        <begin position="1817"/>
        <end position="1837"/>
    </location>
</feature>
<sequence>MSMPTIEQVVSRYLFNQNSPPLDLKDEQLIRLRDELGTELTVGMDEFMTTGGGRFVGVERFRYVRKFLEGDDAFYKGASVLPPGIYTKADILGYYNINLNNQYVSVKQYYQGIYDSDYAERAYVFGSGRYLINDDALFIVNSDGTREARNICVEPDDDNFDYDGDGILADVTNYLTEDEIDPSGIGRQVPIKFIGSVSKKNYISSDWKILESLNNQAENQEKLNIANLAINREYFLLLFGSVLSSLISNEIITFEDNNGKYVIYDGKDVNNDGVIDPVDYFNITEVIPYNGVSIIAGSGNDVLYGIGLSVSDELYGGAGNDTLDGKSGADQMYGGTGDDTYIVDDENDEVIEYENEGDDRVESSITYSLTENLESLILTETDHIDGTGNSLDNYIFGNDGNNTLNGEAGNDDILGYLGDDTLYGGDNDDYLTGGEGDDVLYGGSDNDVLYGEGDNDELYGEGGRDHLEGGEGDDLLDGGAGNDVLRGGSGQDTLKGGAGFDTYYVDAQEIVNDADGKGQVLFNNRLLTGGSRTENDPEDTYYGGGNTYVLNGSTLTVNGSLEIQNYSKEQVSLRIVLTEEEEEDEDETPVIDDAENRTSPIVIDLDGDGIETLEVGSSYFDLDADGLSEMTGWVSPDDGLLVHDRDGNGRISNGTELFGNYSTLDNGDTAENGFRALAEYDDNGDGIVDSQDASYENLQVWRDLNGNGVSDSGEFQSLADAGVVSVSTEYAASDYIDDNGHAHRQVSTVMLSDGTASTAADVWFKIDSARRMNSGDVELTPEVVSLANAKGFGKVQDLWQAMVHDTELVSLLNQYVEATDPATRDTLLDGLIYRWAGADSVDPYSRDPSKVYGHVMDARQLVTLENLVGHSYLGTWCWGERDPNPHGQAAPLLIAEYLEFKRFTAAQILAQTEYAGELDIIKSAFGSDAHGIEVDWDELHGILSTLLSEGYPDRVEGIIAVLTDLGTYSPDYRGQRDNAFQFITSSDPDLAPFFDFSTRIGSGDDDILYGSHDGSVFYGMSGDDRLYGSAGNDSYFFTAGQGADTILDRGGLDQIVFGEGVTQERLSFSRNTTTVWITVRDENGVEAGSLRIDNFFDFDGTVDFGAIETIRFADGTSLNEAQILTLLTESSITGNDDLIFGTAAGDSIDALGGDDKVHGLAGDDWLSGGIGDDVLMGDDGDDHLSGDDGNDRLIGGRGSDTYLFDMGHGKDVIDNAAGDSESKIDVIEFGAGIEVGSVAVNRVNMDLLLQTSSVDSIRIVDYFSGEAGDGTAIDEIHFQDGSVWGINDVKAMVLQASADDDVIEGYASNDILSGLGGDDQISGHGGNDELDGGEGQDTLRGGDGNDLISGGEGKDTLYGGEGDDVLDGGEGDDRLIAEGGNDTLTGGEGSDYLEGGSGQDSLYGGAGNDRLIGGAGDDFLQGSLGDDTLDGGSGTNKYRFARGDGQDFIHDSYENVVTIYLSDLPLDNLVFRRNGVDLEVTFPDSPDDKVSLSSLFKDEVAISGIRVRNTAGLERLIDASQLYLLTLAGTEADDVIRAYSGDDVIETGNGNDWVSAFGGRDIVSGGDGNDVLYGGSGDDRLFGGANNDLIEGEDGHDQLSGGTGADTINGGSGNDTFLFSRGDGADVIIDASGEDTIELTDIASTELRVRRVGDDLLLFIPGSDDWLTIQNQYDGSDSAAVASSIEEVRFSDGVVWSFADLVAQAVVGSDLDDEINGFDTDEVIHAQDGSDVVYAAAGADTVSGGAGNDALYGGQGDDQLNGDAGDDQLYGEQGEDLLSGGEGADLLQGGSDTDQLFGDTGNDALYGGEGDDQLFGGQDDDSLYGGSGNDQLYGEDGNDLLYAEGGNDNRLSGGDGNDQLYGVGQLSGDAGNDYLEGQGTLSGGDGNDQLYGQGSDTLLGGAGEDTLVAYSDPWALTANTLAGGTGADTLYGSYGDDTYLFSLGDGQDTLIETHIDGAFSNIDPSTDTLVFGAGIVATDLSFIRHGDDLSIEHSNGTDSILVKKWFAEPTDHFKINRFLFDDSSELSDLEIEEASVTRGTTSDDTLLGYRDLNEEIHAGDGNDQVWGRTGDDLIYGEAGDDYLDGEEGNDHLIGGEGADNLVGRAGDDTLEGDAGDDSLQGGEGADYLYGGADDDSLFGGSGDDLLDGGSGADYFDAGAGNDTLLGGDGSDQLSGGIGNDQLSGGAGDDKYVYFGGDGHDVIDTSDGGNDGVFFGSGISEDRLHFTRAGDDLLILIDDGSEGSVRVLNHFQGGESAIDWVQPDGGYMINTTQIDQRVSAGETGGDYDAVISGTDSGEQLAGSSGSDLIQGLAGNDTLFGMTGDDRIEGGNGSDQLYGGNGTGSGSGNDQLIGGAGNDILAGEDGNDELQGGEGDDRYYYSAGQGVDTIDNTGGGSDGIFFLDGLDRSRLSYHQDGDDLVILVDGDLEQQVRVINHFLGGDYSISYVQPTDGGYSIMASEIASMLTDLPTAEVPEDGEGGDGSEPGNDAGGETGTGEDPVAELGGDDIINGTASADILVGGAGNDTLIGNGGDDRLLGGKGDDTYIFTSGEVTLSDSSGTDTLLFSAGITFNQVASGLMKSGNDLILQVEGGASGQVTLKDYFVDGNAIIETIEFESGGSLTSDQIFGAFGLSAPGGSTGYDQFIEGTVGDDSTLSGTSGSDLISGFNGNDQLAGSEGDDLLSGGNGDDTLSGNEGSDTLLGGRGNDTYLFYSGDGGDTIDNTGGGIDVLRFEDIDFGQVSSGLMRSGDDLILRVSGSNDAVTLKSFFLGGDAAIDRVEFASGGEITSDQFFSVFGLNNPDSAGSPDYQGMPDERNFGTQVSGTADGDIIIASSDADLIDGGAGDDWLQGNQGNDYLMGGEGSDTYYYSTGDGQDSINNQSSGGDADTLQLADGIDESDLWFSRDGDDLLADFRNSSDQVRVQGWYSGSTQQLDSIRTDDAVISATQIEQLVSAMAAFGAPVDGEIVLTAAEEQQIQATIANTWQVRT</sequence>
<dbReference type="InterPro" id="IPR018511">
    <property type="entry name" value="Hemolysin-typ_Ca-bd_CS"/>
</dbReference>
<protein>
    <submittedName>
        <fullName evidence="6">Ca2+-binding protein, RTX toxin-related</fullName>
    </submittedName>
</protein>
<feature type="region of interest" description="Disordered" evidence="4">
    <location>
        <begin position="1748"/>
        <end position="1802"/>
    </location>
</feature>
<comment type="subcellular location">
    <subcellularLocation>
        <location evidence="1">Secreted</location>
    </subcellularLocation>
</comment>
<evidence type="ECO:0000313" key="6">
    <source>
        <dbReference type="EMBL" id="SEA84119.1"/>
    </source>
</evidence>
<dbReference type="SUPFAM" id="SSF51120">
    <property type="entry name" value="beta-Roll"/>
    <property type="match status" value="13"/>
</dbReference>
<keyword evidence="7" id="KW-1185">Reference proteome</keyword>
<dbReference type="PANTHER" id="PTHR38340:SF1">
    <property type="entry name" value="S-LAYER PROTEIN"/>
    <property type="match status" value="1"/>
</dbReference>
<dbReference type="Proteomes" id="UP000242469">
    <property type="component" value="Unassembled WGS sequence"/>
</dbReference>
<dbReference type="OrthoDB" id="6118688at2"/>
<feature type="compositionally biased region" description="Acidic residues" evidence="4">
    <location>
        <begin position="1361"/>
        <end position="1370"/>
    </location>
</feature>
<name>A0A1H4EH02_9GAMM</name>
<evidence type="ECO:0000256" key="1">
    <source>
        <dbReference type="ARBA" id="ARBA00004613"/>
    </source>
</evidence>
<feature type="domain" description="Haemolysin-type calcium binding-related" evidence="5">
    <location>
        <begin position="1988"/>
        <end position="2027"/>
    </location>
</feature>
<dbReference type="InterPro" id="IPR010566">
    <property type="entry name" value="Haemolys_ca-bd"/>
</dbReference>
<dbReference type="STRING" id="1122198.SAMN02745729_10882"/>
<dbReference type="InterPro" id="IPR001343">
    <property type="entry name" value="Hemolysn_Ca-bd"/>
</dbReference>
<proteinExistence type="predicted"/>
<accession>A0A1H4EH02</accession>
<keyword evidence="2" id="KW-0964">Secreted</keyword>
<feature type="compositionally biased region" description="Gly residues" evidence="4">
    <location>
        <begin position="2481"/>
        <end position="2493"/>
    </location>
</feature>
<dbReference type="PROSITE" id="PS00330">
    <property type="entry name" value="HEMOLYSIN_CALCIUM"/>
    <property type="match status" value="20"/>
</dbReference>
<feature type="region of interest" description="Disordered" evidence="4">
    <location>
        <begin position="2325"/>
        <end position="2374"/>
    </location>
</feature>
<dbReference type="Gene3D" id="2.150.10.10">
    <property type="entry name" value="Serralysin-like metalloprotease, C-terminal"/>
    <property type="match status" value="18"/>
</dbReference>
<keyword evidence="3" id="KW-0106">Calcium</keyword>
<dbReference type="GO" id="GO:0005576">
    <property type="term" value="C:extracellular region"/>
    <property type="evidence" value="ECO:0007669"/>
    <property type="project" value="UniProtKB-SubCell"/>
</dbReference>
<evidence type="ECO:0000313" key="7">
    <source>
        <dbReference type="Proteomes" id="UP000242469"/>
    </source>
</evidence>
<dbReference type="InterPro" id="IPR018247">
    <property type="entry name" value="EF_Hand_1_Ca_BS"/>
</dbReference>
<feature type="region of interest" description="Disordered" evidence="4">
    <location>
        <begin position="2469"/>
        <end position="2498"/>
    </location>
</feature>
<dbReference type="InterPro" id="IPR050557">
    <property type="entry name" value="RTX_toxin/Mannuronan_C5-epim"/>
</dbReference>
<organism evidence="6 7">
    <name type="scientific">Marinobacterium iners DSM 11526</name>
    <dbReference type="NCBI Taxonomy" id="1122198"/>
    <lineage>
        <taxon>Bacteria</taxon>
        <taxon>Pseudomonadati</taxon>
        <taxon>Pseudomonadota</taxon>
        <taxon>Gammaproteobacteria</taxon>
        <taxon>Oceanospirillales</taxon>
        <taxon>Oceanospirillaceae</taxon>
        <taxon>Marinobacterium</taxon>
    </lineage>
</organism>
<evidence type="ECO:0000256" key="3">
    <source>
        <dbReference type="ARBA" id="ARBA00022837"/>
    </source>
</evidence>
<feature type="region of interest" description="Disordered" evidence="4">
    <location>
        <begin position="461"/>
        <end position="482"/>
    </location>
</feature>
<feature type="domain" description="Haemolysin-type calcium binding-related" evidence="5">
    <location>
        <begin position="1255"/>
        <end position="1287"/>
    </location>
</feature>
<evidence type="ECO:0000256" key="4">
    <source>
        <dbReference type="SAM" id="MobiDB-lite"/>
    </source>
</evidence>
<feature type="domain" description="Haemolysin-type calcium binding-related" evidence="5">
    <location>
        <begin position="2583"/>
        <end position="2624"/>
    </location>
</feature>
<dbReference type="EMBL" id="FNRJ01000008">
    <property type="protein sequence ID" value="SEA84119.1"/>
    <property type="molecule type" value="Genomic_DNA"/>
</dbReference>
<feature type="domain" description="Haemolysin-type calcium binding-related" evidence="5">
    <location>
        <begin position="1655"/>
        <end position="1700"/>
    </location>
</feature>
<dbReference type="PANTHER" id="PTHR38340">
    <property type="entry name" value="S-LAYER PROTEIN"/>
    <property type="match status" value="1"/>
</dbReference>
<dbReference type="Pfam" id="PF00353">
    <property type="entry name" value="HemolysinCabind"/>
    <property type="match status" value="28"/>
</dbReference>